<dbReference type="SUPFAM" id="SSF159283">
    <property type="entry name" value="Guanosine diphospho-D-mannose pyrophosphorylase/mannose-6-phosphate isomerase linker domain"/>
    <property type="match status" value="1"/>
</dbReference>
<organism evidence="2 3">
    <name type="scientific">Neobacillus ginsengisoli</name>
    <dbReference type="NCBI Taxonomy" id="904295"/>
    <lineage>
        <taxon>Bacteria</taxon>
        <taxon>Bacillati</taxon>
        <taxon>Bacillota</taxon>
        <taxon>Bacilli</taxon>
        <taxon>Bacillales</taxon>
        <taxon>Bacillaceae</taxon>
        <taxon>Neobacillus</taxon>
    </lineage>
</organism>
<dbReference type="Pfam" id="PF22640">
    <property type="entry name" value="ManC_GMP_beta-helix"/>
    <property type="match status" value="1"/>
</dbReference>
<proteinExistence type="predicted"/>
<comment type="caution">
    <text evidence="2">The sequence shown here is derived from an EMBL/GenBank/DDBJ whole genome shotgun (WGS) entry which is preliminary data.</text>
</comment>
<feature type="domain" description="MannoseP isomerase/GMP-like beta-helix" evidence="1">
    <location>
        <begin position="17"/>
        <end position="51"/>
    </location>
</feature>
<evidence type="ECO:0000313" key="2">
    <source>
        <dbReference type="EMBL" id="MDQ0200229.1"/>
    </source>
</evidence>
<name>A0ABT9XXJ4_9BACI</name>
<keyword evidence="3" id="KW-1185">Reference proteome</keyword>
<evidence type="ECO:0000259" key="1">
    <source>
        <dbReference type="Pfam" id="PF22640"/>
    </source>
</evidence>
<dbReference type="Gene3D" id="3.90.550.10">
    <property type="entry name" value="Spore Coat Polysaccharide Biosynthesis Protein SpsA, Chain A"/>
    <property type="match status" value="1"/>
</dbReference>
<dbReference type="Proteomes" id="UP001224122">
    <property type="component" value="Unassembled WGS sequence"/>
</dbReference>
<dbReference type="InterPro" id="IPR029044">
    <property type="entry name" value="Nucleotide-diphossugar_trans"/>
</dbReference>
<sequence length="63" mass="7135">MSEDCINTHLINELDIPVIVLGASNLIVATSPDGILISDKEKSHQIKELVTDFNQRPMFEERR</sequence>
<reference evidence="2 3" key="1">
    <citation type="submission" date="2023-07" db="EMBL/GenBank/DDBJ databases">
        <title>Genomic Encyclopedia of Type Strains, Phase IV (KMG-IV): sequencing the most valuable type-strain genomes for metagenomic binning, comparative biology and taxonomic classification.</title>
        <authorList>
            <person name="Goeker M."/>
        </authorList>
    </citation>
    <scope>NUCLEOTIDE SEQUENCE [LARGE SCALE GENOMIC DNA]</scope>
    <source>
        <strain evidence="2 3">DSM 27594</strain>
    </source>
</reference>
<gene>
    <name evidence="2" type="ORF">J2S10_003412</name>
</gene>
<accession>A0ABT9XXJ4</accession>
<protein>
    <recommendedName>
        <fullName evidence="1">MannoseP isomerase/GMP-like beta-helix domain-containing protein</fullName>
    </recommendedName>
</protein>
<dbReference type="InterPro" id="IPR054566">
    <property type="entry name" value="ManC/GMP-like_b-helix"/>
</dbReference>
<evidence type="ECO:0000313" key="3">
    <source>
        <dbReference type="Proteomes" id="UP001224122"/>
    </source>
</evidence>
<dbReference type="EMBL" id="JAUSTW010000005">
    <property type="protein sequence ID" value="MDQ0200229.1"/>
    <property type="molecule type" value="Genomic_DNA"/>
</dbReference>